<dbReference type="AlphaFoldDB" id="A0AAT9G7R4"/>
<organism evidence="3">
    <name type="scientific">Candidatus Tisiphia endosymbiont of Sergentomyia squamirostris</name>
    <dbReference type="NCBI Taxonomy" id="3113639"/>
    <lineage>
        <taxon>Bacteria</taxon>
        <taxon>Pseudomonadati</taxon>
        <taxon>Pseudomonadota</taxon>
        <taxon>Alphaproteobacteria</taxon>
        <taxon>Rickettsiales</taxon>
        <taxon>Rickettsiaceae</taxon>
        <taxon>Rickettsieae</taxon>
        <taxon>Candidatus Tisiphia</taxon>
    </lineage>
</organism>
<evidence type="ECO:0000256" key="2">
    <source>
        <dbReference type="SAM" id="Phobius"/>
    </source>
</evidence>
<evidence type="ECO:0000256" key="1">
    <source>
        <dbReference type="SAM" id="MobiDB-lite"/>
    </source>
</evidence>
<dbReference type="EMBL" id="AP029170">
    <property type="protein sequence ID" value="BFD45862.1"/>
    <property type="molecule type" value="Genomic_DNA"/>
</dbReference>
<feature type="compositionally biased region" description="Basic and acidic residues" evidence="1">
    <location>
        <begin position="55"/>
        <end position="70"/>
    </location>
</feature>
<name>A0AAT9G7R4_9RICK</name>
<feature type="region of interest" description="Disordered" evidence="1">
    <location>
        <begin position="45"/>
        <end position="87"/>
    </location>
</feature>
<protein>
    <submittedName>
        <fullName evidence="3">Uncharacterized protein</fullName>
    </submittedName>
</protein>
<accession>A0AAT9G7R4</accession>
<feature type="transmembrane region" description="Helical" evidence="2">
    <location>
        <begin position="16"/>
        <end position="36"/>
    </location>
</feature>
<gene>
    <name evidence="3" type="ORF">DMENIID0002_05080</name>
</gene>
<evidence type="ECO:0000313" key="3">
    <source>
        <dbReference type="EMBL" id="BFD45862.1"/>
    </source>
</evidence>
<feature type="compositionally biased region" description="Polar residues" evidence="1">
    <location>
        <begin position="71"/>
        <end position="83"/>
    </location>
</feature>
<sequence length="204" mass="23872">MQKSETNIIKVRSNNPIILTIILIVLFAISIGYMTFLNNKKVDSELPNNTTISKTENRSEHDVIQEDNSSKQENGLLNHQPESSKPPPNYSIYLLSVNLLVMNFLQDKDYTQQIRQIETVELPTKIKNILLDLHNYNENYLLNNSLGLVKIFPKANCWIEKFIKIERKSSFTKDKEKLKLRIIGNLDFFINFFYSEELQQKFVE</sequence>
<keyword evidence="2" id="KW-1133">Transmembrane helix</keyword>
<keyword evidence="2" id="KW-0812">Transmembrane</keyword>
<proteinExistence type="predicted"/>
<keyword evidence="2" id="KW-0472">Membrane</keyword>
<reference evidence="3" key="1">
    <citation type="submission" date="2024-01" db="EMBL/GenBank/DDBJ databases">
        <title>Sequencing the genomes of a sandfly, Sergentomyia squamirostris, and its two endosymbionts.</title>
        <authorList>
            <person name="Itokawa K."/>
            <person name="Sanjoba C."/>
        </authorList>
    </citation>
    <scope>NUCLEOTIDE SEQUENCE</scope>
    <source>
        <strain evidence="3">RiSSQ</strain>
    </source>
</reference>